<dbReference type="WBParaSite" id="ALUE_0001298601-mRNA-1">
    <property type="protein sequence ID" value="ALUE_0001298601-mRNA-1"/>
    <property type="gene ID" value="ALUE_0001298601"/>
</dbReference>
<reference evidence="2" key="1">
    <citation type="submission" date="2017-02" db="UniProtKB">
        <authorList>
            <consortium name="WormBaseParasite"/>
        </authorList>
    </citation>
    <scope>IDENTIFICATION</scope>
</reference>
<proteinExistence type="predicted"/>
<organism evidence="1 2">
    <name type="scientific">Ascaris lumbricoides</name>
    <name type="common">Giant roundworm</name>
    <dbReference type="NCBI Taxonomy" id="6252"/>
    <lineage>
        <taxon>Eukaryota</taxon>
        <taxon>Metazoa</taxon>
        <taxon>Ecdysozoa</taxon>
        <taxon>Nematoda</taxon>
        <taxon>Chromadorea</taxon>
        <taxon>Rhabditida</taxon>
        <taxon>Spirurina</taxon>
        <taxon>Ascaridomorpha</taxon>
        <taxon>Ascaridoidea</taxon>
        <taxon>Ascarididae</taxon>
        <taxon>Ascaris</taxon>
    </lineage>
</organism>
<name>A0A0M3I762_ASCLU</name>
<keyword evidence="1" id="KW-1185">Reference proteome</keyword>
<evidence type="ECO:0000313" key="2">
    <source>
        <dbReference type="WBParaSite" id="ALUE_0001298601-mRNA-1"/>
    </source>
</evidence>
<dbReference type="Proteomes" id="UP000036681">
    <property type="component" value="Unplaced"/>
</dbReference>
<sequence>MKASGLRIGTCLQEAPHVHSIRTHAYKPHFENAPQANKSLHANERRLEHRCSFNTCSRGVPNSRRI</sequence>
<evidence type="ECO:0000313" key="1">
    <source>
        <dbReference type="Proteomes" id="UP000036681"/>
    </source>
</evidence>
<protein>
    <submittedName>
        <fullName evidence="2">Integron gene cassette protein</fullName>
    </submittedName>
</protein>
<accession>A0A0M3I762</accession>
<dbReference type="AlphaFoldDB" id="A0A0M3I762"/>